<sequence length="163" mass="18366">MSRVTLCLSMLQSLPPASPPPCERARQFTPLHHPLPYLLDVHQIVTVVIVQAPSVHLKLLKQVVPHDARIVKHASHDDDGDHQVPPPGLQALEPPEASLEQRQRALDRLAPVEDLLIEACLFFTQLSVVLERYHEVRTDRKRSISNHVAVKRELGSFEALDEL</sequence>
<organism evidence="1">
    <name type="scientific">Ixodes ricinus</name>
    <name type="common">Common tick</name>
    <name type="synonym">Acarus ricinus</name>
    <dbReference type="NCBI Taxonomy" id="34613"/>
    <lineage>
        <taxon>Eukaryota</taxon>
        <taxon>Metazoa</taxon>
        <taxon>Ecdysozoa</taxon>
        <taxon>Arthropoda</taxon>
        <taxon>Chelicerata</taxon>
        <taxon>Arachnida</taxon>
        <taxon>Acari</taxon>
        <taxon>Parasitiformes</taxon>
        <taxon>Ixodida</taxon>
        <taxon>Ixodoidea</taxon>
        <taxon>Ixodidae</taxon>
        <taxon>Ixodinae</taxon>
        <taxon>Ixodes</taxon>
    </lineage>
</organism>
<dbReference type="EMBL" id="GIFC01012344">
    <property type="protein sequence ID" value="MXU94427.1"/>
    <property type="molecule type" value="Transcribed_RNA"/>
</dbReference>
<reference evidence="1" key="1">
    <citation type="submission" date="2019-12" db="EMBL/GenBank/DDBJ databases">
        <title>An insight into the sialome of adult female Ixodes ricinus ticks feeding for 6 days.</title>
        <authorList>
            <person name="Perner J."/>
            <person name="Ribeiro J.M.C."/>
        </authorList>
    </citation>
    <scope>NUCLEOTIDE SEQUENCE</scope>
    <source>
        <strain evidence="1">Semi-engorged</strain>
        <tissue evidence="1">Salivary glands</tissue>
    </source>
</reference>
<evidence type="ECO:0000313" key="1">
    <source>
        <dbReference type="EMBL" id="MXU94427.1"/>
    </source>
</evidence>
<dbReference type="AlphaFoldDB" id="A0A6B0UX42"/>
<proteinExistence type="predicted"/>
<protein>
    <submittedName>
        <fullName evidence="1">Putative secreted protein</fullName>
    </submittedName>
</protein>
<name>A0A6B0UX42_IXORI</name>
<accession>A0A6B0UX42</accession>